<dbReference type="GO" id="GO:0008270">
    <property type="term" value="F:zinc ion binding"/>
    <property type="evidence" value="ECO:0007669"/>
    <property type="project" value="UniProtKB-UniRule"/>
</dbReference>
<organism evidence="4 5">
    <name type="scientific">Ranatra chinensis</name>
    <dbReference type="NCBI Taxonomy" id="642074"/>
    <lineage>
        <taxon>Eukaryota</taxon>
        <taxon>Metazoa</taxon>
        <taxon>Ecdysozoa</taxon>
        <taxon>Arthropoda</taxon>
        <taxon>Hexapoda</taxon>
        <taxon>Insecta</taxon>
        <taxon>Pterygota</taxon>
        <taxon>Neoptera</taxon>
        <taxon>Paraneoptera</taxon>
        <taxon>Hemiptera</taxon>
        <taxon>Heteroptera</taxon>
        <taxon>Panheteroptera</taxon>
        <taxon>Nepomorpha</taxon>
        <taxon>Nepidae</taxon>
        <taxon>Ranatrinae</taxon>
        <taxon>Ranatra</taxon>
    </lineage>
</organism>
<evidence type="ECO:0000256" key="2">
    <source>
        <dbReference type="SAM" id="MobiDB-lite"/>
    </source>
</evidence>
<dbReference type="Proteomes" id="UP001558652">
    <property type="component" value="Unassembled WGS sequence"/>
</dbReference>
<evidence type="ECO:0000259" key="3">
    <source>
        <dbReference type="PROSITE" id="PS51915"/>
    </source>
</evidence>
<feature type="domain" description="ZAD" evidence="3">
    <location>
        <begin position="76"/>
        <end position="152"/>
    </location>
</feature>
<dbReference type="Gene3D" id="3.40.1800.20">
    <property type="match status" value="1"/>
</dbReference>
<accession>A0ABD0YWS3</accession>
<evidence type="ECO:0000313" key="5">
    <source>
        <dbReference type="Proteomes" id="UP001558652"/>
    </source>
</evidence>
<keyword evidence="1" id="KW-0863">Zinc-finger</keyword>
<dbReference type="InterPro" id="IPR012934">
    <property type="entry name" value="Znf_AD"/>
</dbReference>
<feature type="region of interest" description="Disordered" evidence="2">
    <location>
        <begin position="183"/>
        <end position="208"/>
    </location>
</feature>
<dbReference type="PANTHER" id="PTHR39942:SF1">
    <property type="entry name" value="BCDNA.LD26519-RELATED"/>
    <property type="match status" value="1"/>
</dbReference>
<gene>
    <name evidence="4" type="ORF">AAG570_000113</name>
</gene>
<dbReference type="EMBL" id="JBFDAA010000001">
    <property type="protein sequence ID" value="KAL1140181.1"/>
    <property type="molecule type" value="Genomic_DNA"/>
</dbReference>
<keyword evidence="1" id="KW-0862">Zinc</keyword>
<feature type="binding site" evidence="1">
    <location>
        <position position="78"/>
    </location>
    <ligand>
        <name>Zn(2+)</name>
        <dbReference type="ChEBI" id="CHEBI:29105"/>
    </ligand>
</feature>
<feature type="binding site" evidence="1">
    <location>
        <position position="125"/>
    </location>
    <ligand>
        <name>Zn(2+)</name>
        <dbReference type="ChEBI" id="CHEBI:29105"/>
    </ligand>
</feature>
<sequence>MQLKLRVGVGETITIDVEPTDTFQDLSDRLYLLARVQVDLSQLKSNDKPFDMSTNVIQYFTPKSEAEEELLMKMPKLCRLCSESISHDPQFLFEPRDDEMTLIEKVNATLPIHVTARDQLPKQICTSCLATLNNSYDFMMKVLKAQKCLENVYNVKEKDNHCQSSGGCCPLCMVGRLKTIDGRNKPTGKNIVNNNNGMAPPPPPPGPNKITSTKETTIKKEVVVTVPRNSAQHKTNNSRFHGKSESLYDDELMDKRKEVFILI</sequence>
<keyword evidence="5" id="KW-1185">Reference proteome</keyword>
<reference evidence="4 5" key="1">
    <citation type="submission" date="2024-07" db="EMBL/GenBank/DDBJ databases">
        <title>Chromosome-level genome assembly of the water stick insect Ranatra chinensis (Heteroptera: Nepidae).</title>
        <authorList>
            <person name="Liu X."/>
        </authorList>
    </citation>
    <scope>NUCLEOTIDE SEQUENCE [LARGE SCALE GENOMIC DNA]</scope>
    <source>
        <strain evidence="4">Cailab_2021Rc</strain>
        <tissue evidence="4">Muscle</tissue>
    </source>
</reference>
<comment type="caution">
    <text evidence="4">The sequence shown here is derived from an EMBL/GenBank/DDBJ whole genome shotgun (WGS) entry which is preliminary data.</text>
</comment>
<dbReference type="AlphaFoldDB" id="A0ABD0YWS3"/>
<protein>
    <recommendedName>
        <fullName evidence="3">ZAD domain-containing protein</fullName>
    </recommendedName>
</protein>
<dbReference type="Pfam" id="PF07776">
    <property type="entry name" value="zf-AD"/>
    <property type="match status" value="1"/>
</dbReference>
<dbReference type="PROSITE" id="PS51915">
    <property type="entry name" value="ZAD"/>
    <property type="match status" value="1"/>
</dbReference>
<evidence type="ECO:0000313" key="4">
    <source>
        <dbReference type="EMBL" id="KAL1140181.1"/>
    </source>
</evidence>
<feature type="binding site" evidence="1">
    <location>
        <position position="128"/>
    </location>
    <ligand>
        <name>Zn(2+)</name>
        <dbReference type="ChEBI" id="CHEBI:29105"/>
    </ligand>
</feature>
<feature type="binding site" evidence="1">
    <location>
        <position position="81"/>
    </location>
    <ligand>
        <name>Zn(2+)</name>
        <dbReference type="ChEBI" id="CHEBI:29105"/>
    </ligand>
</feature>
<name>A0ABD0YWS3_9HEMI</name>
<dbReference type="SMART" id="SM00868">
    <property type="entry name" value="zf-AD"/>
    <property type="match status" value="1"/>
</dbReference>
<dbReference type="PANTHER" id="PTHR39942">
    <property type="entry name" value="BCDNA.LD26519-RELATED"/>
    <property type="match status" value="1"/>
</dbReference>
<evidence type="ECO:0000256" key="1">
    <source>
        <dbReference type="PROSITE-ProRule" id="PRU01263"/>
    </source>
</evidence>
<proteinExistence type="predicted"/>
<dbReference type="SUPFAM" id="SSF57716">
    <property type="entry name" value="Glucocorticoid receptor-like (DNA-binding domain)"/>
    <property type="match status" value="1"/>
</dbReference>
<keyword evidence="1" id="KW-0479">Metal-binding</keyword>